<feature type="compositionally biased region" description="Low complexity" evidence="1">
    <location>
        <begin position="72"/>
        <end position="86"/>
    </location>
</feature>
<feature type="region of interest" description="Disordered" evidence="1">
    <location>
        <begin position="1"/>
        <end position="86"/>
    </location>
</feature>
<evidence type="ECO:0000256" key="1">
    <source>
        <dbReference type="SAM" id="MobiDB-lite"/>
    </source>
</evidence>
<evidence type="ECO:0000313" key="3">
    <source>
        <dbReference type="EMBL" id="PVZ10021.1"/>
    </source>
</evidence>
<proteinExistence type="predicted"/>
<keyword evidence="4" id="KW-1185">Reference proteome</keyword>
<evidence type="ECO:0000259" key="2">
    <source>
        <dbReference type="Pfam" id="PF23343"/>
    </source>
</evidence>
<protein>
    <recommendedName>
        <fullName evidence="2">Replication-associated protein ORF2/G2P domain-containing protein</fullName>
    </recommendedName>
</protein>
<dbReference type="AlphaFoldDB" id="A0A2U1FCU8"/>
<feature type="domain" description="Replication-associated protein ORF2/G2P" evidence="2">
    <location>
        <begin position="244"/>
        <end position="309"/>
    </location>
</feature>
<feature type="compositionally biased region" description="Low complexity" evidence="1">
    <location>
        <begin position="1"/>
        <end position="29"/>
    </location>
</feature>
<name>A0A2U1FCU8_9PSEU</name>
<dbReference type="Proteomes" id="UP000245639">
    <property type="component" value="Unassembled WGS sequence"/>
</dbReference>
<organism evidence="3 4">
    <name type="scientific">Actinomycetospora cinnamomea</name>
    <dbReference type="NCBI Taxonomy" id="663609"/>
    <lineage>
        <taxon>Bacteria</taxon>
        <taxon>Bacillati</taxon>
        <taxon>Actinomycetota</taxon>
        <taxon>Actinomycetes</taxon>
        <taxon>Pseudonocardiales</taxon>
        <taxon>Pseudonocardiaceae</taxon>
        <taxon>Actinomycetospora</taxon>
    </lineage>
</organism>
<feature type="compositionally biased region" description="Basic and acidic residues" evidence="1">
    <location>
        <begin position="60"/>
        <end position="71"/>
    </location>
</feature>
<dbReference type="InterPro" id="IPR056906">
    <property type="entry name" value="ORF2/G2P_dom"/>
</dbReference>
<feature type="compositionally biased region" description="Low complexity" evidence="1">
    <location>
        <begin position="40"/>
        <end position="56"/>
    </location>
</feature>
<sequence>MSHSPTLSTRSRSSSALSSTRSSRRSLPALPDPWRTYTPAPASSLSSWAAGAGVAGTPQRVEDRSDRRKPVATDPAAAPAPAEGRPPGLVLCAISGRGPSDHVDTESDGLDETSVPDSIAGLWTPAFPSPELVDAAAAMLPAIREEPGTLAEGPRWELTVGPGVFAVACRDWARRERTEERARAAHVKDVDAAVAAHIATDEWPEPPTPRTAITSWSRKSRANMVRRLCELDYTPLYASGRLPAMVTLTYPGDWLTVVPTGQVLKRHMKALRKRYARAWGEEWACVWKLEFQRRGAPHVHMLCTPPHGRARTTGETFAVWLSAAWADVVDHPDPEQRRRHERAGTALDYAEGLRAPDPRRVAAYFTKHGLMAAKEYQHHVPPEWSEPGTGPGRFWGVWALHRAIRTVRVSPDDGIRAGRVARRWAKAQRRAQHTWKPRVDQTTGRVRFRRSRSRVRLMSNGNRGWIAVNDGTSYALQVARYVASEPHEGNRELPTSQL</sequence>
<accession>A0A2U1FCU8</accession>
<dbReference type="Pfam" id="PF23343">
    <property type="entry name" value="REP_ORF2-G2P"/>
    <property type="match status" value="1"/>
</dbReference>
<reference evidence="3 4" key="1">
    <citation type="submission" date="2018-04" db="EMBL/GenBank/DDBJ databases">
        <title>Genomic Encyclopedia of Type Strains, Phase IV (KMG-IV): sequencing the most valuable type-strain genomes for metagenomic binning, comparative biology and taxonomic classification.</title>
        <authorList>
            <person name="Goeker M."/>
        </authorList>
    </citation>
    <scope>NUCLEOTIDE SEQUENCE [LARGE SCALE GENOMIC DNA]</scope>
    <source>
        <strain evidence="3 4">DSM 45771</strain>
    </source>
</reference>
<gene>
    <name evidence="3" type="ORF">C8D89_10597</name>
</gene>
<comment type="caution">
    <text evidence="3">The sequence shown here is derived from an EMBL/GenBank/DDBJ whole genome shotgun (WGS) entry which is preliminary data.</text>
</comment>
<dbReference type="EMBL" id="QEKW01000005">
    <property type="protein sequence ID" value="PVZ10021.1"/>
    <property type="molecule type" value="Genomic_DNA"/>
</dbReference>
<evidence type="ECO:0000313" key="4">
    <source>
        <dbReference type="Proteomes" id="UP000245639"/>
    </source>
</evidence>